<proteinExistence type="inferred from homology"/>
<dbReference type="InterPro" id="IPR041677">
    <property type="entry name" value="DNA2/NAM7_AAA_11"/>
</dbReference>
<dbReference type="Gene3D" id="3.40.50.300">
    <property type="entry name" value="P-loop containing nucleotide triphosphate hydrolases"/>
    <property type="match status" value="2"/>
</dbReference>
<dbReference type="Proteomes" id="UP000310685">
    <property type="component" value="Unassembled WGS sequence"/>
</dbReference>
<dbReference type="InterPro" id="IPR003593">
    <property type="entry name" value="AAA+_ATPase"/>
</dbReference>
<organism evidence="9 10">
    <name type="scientific">Wallemia mellicola</name>
    <dbReference type="NCBI Taxonomy" id="1708541"/>
    <lineage>
        <taxon>Eukaryota</taxon>
        <taxon>Fungi</taxon>
        <taxon>Dikarya</taxon>
        <taxon>Basidiomycota</taxon>
        <taxon>Wallemiomycotina</taxon>
        <taxon>Wallemiomycetes</taxon>
        <taxon>Wallemiales</taxon>
        <taxon>Wallemiaceae</taxon>
        <taxon>Wallemia</taxon>
    </lineage>
</organism>
<dbReference type="AlphaFoldDB" id="A0A4T0MJU3"/>
<evidence type="ECO:0000313" key="10">
    <source>
        <dbReference type="Proteomes" id="UP000310685"/>
    </source>
</evidence>
<evidence type="ECO:0000256" key="4">
    <source>
        <dbReference type="ARBA" id="ARBA00022806"/>
    </source>
</evidence>
<dbReference type="InterPro" id="IPR014001">
    <property type="entry name" value="Helicase_ATP-bd"/>
</dbReference>
<evidence type="ECO:0000256" key="3">
    <source>
        <dbReference type="ARBA" id="ARBA00022801"/>
    </source>
</evidence>
<accession>A0A4T0MJU3</accession>
<keyword evidence="2" id="KW-0547">Nucleotide-binding</keyword>
<dbReference type="SUPFAM" id="SSF52540">
    <property type="entry name" value="P-loop containing nucleoside triphosphate hydrolases"/>
    <property type="match status" value="1"/>
</dbReference>
<keyword evidence="3 9" id="KW-0378">Hydrolase</keyword>
<dbReference type="SMART" id="SM00487">
    <property type="entry name" value="DEXDc"/>
    <property type="match status" value="1"/>
</dbReference>
<sequence>MDEVWERYRRLLKNELEESRKEAISKISIKLTSFSVSFNSKLLLSLTSTEKHNFSTRNGDLAAIVNKKNTQLLRGSVYSADDRRILISIEKNEIDLPTPIYLTQLRDESTYTKLLEMIDKYEYLERSDDLSLLMKTIFGLRKPTFSQRAPSEYFDSTLNQSQRDAVNLALKADHLALIHGPPGTGKSYTLIEIIRQLINQDKRILVCGSSNLAIDNILERLSVYNIPATRIGNPARILSNLQTQTLEYQTLQSEENVIMKGVKLELEDLMKELKEGNITGTLERKKAMNEVKELRKEHSKRSMAVLNRLMKRAKIVLCTLHGAGGKQLENQKKFDVCIIDESTQALEPSCLIPILKAKKLILAGDPLQLPPTVLARPAQKVEGKKKEEKRKTIWKEQDIKEVEEITDKLAELKISEEGNVTDREFKQASTRATLKPLESLEASLFERLIDIHGNSIRCLLSVQYRMHNMIMKFPSETMYNSELTAYEAVSKRTLMELPNVVNSNTNKDSVQLSSPLVFIDTDGHGCKESIDFKRLKKGALQKGSKYNEKEIEIIKRKVQDLVHIGVRDSQIAIITPYQAQVVRLGNAIKSQFPGCEIGSIDGVQGREQEVVILSLVRSNYTGQVGFLKEGRRLNVAMTRARRQLVSVHRRCDNGINIAQIVVGDSATIKRGNSYLKKWMHFLKSNADLQIPE</sequence>
<evidence type="ECO:0000313" key="9">
    <source>
        <dbReference type="EMBL" id="TIB82786.1"/>
    </source>
</evidence>
<dbReference type="EMBL" id="SPRC01000001">
    <property type="protein sequence ID" value="TIB82786.1"/>
    <property type="molecule type" value="Genomic_DNA"/>
</dbReference>
<dbReference type="Gene3D" id="2.40.30.270">
    <property type="match status" value="1"/>
</dbReference>
<reference evidence="9 10" key="1">
    <citation type="submission" date="2019-03" db="EMBL/GenBank/DDBJ databases">
        <title>Sequencing 25 genomes of Wallemia mellicola.</title>
        <authorList>
            <person name="Gostincar C."/>
        </authorList>
    </citation>
    <scope>NUCLEOTIDE SEQUENCE [LARGE SCALE GENOMIC DNA]</scope>
    <source>
        <strain evidence="9 10">EXF-6152</strain>
    </source>
</reference>
<comment type="similarity">
    <text evidence="1">Belongs to the DNA2/NAM7 helicase family.</text>
</comment>
<dbReference type="GO" id="GO:0016787">
    <property type="term" value="F:hydrolase activity"/>
    <property type="evidence" value="ECO:0007669"/>
    <property type="project" value="UniProtKB-KW"/>
</dbReference>
<feature type="domain" description="AAA+ ATPase" evidence="7">
    <location>
        <begin position="172"/>
        <end position="388"/>
    </location>
</feature>
<dbReference type="InterPro" id="IPR047187">
    <property type="entry name" value="SF1_C_Upf1"/>
</dbReference>
<dbReference type="SMART" id="SM00382">
    <property type="entry name" value="AAA"/>
    <property type="match status" value="1"/>
</dbReference>
<evidence type="ECO:0000256" key="5">
    <source>
        <dbReference type="ARBA" id="ARBA00022840"/>
    </source>
</evidence>
<comment type="caution">
    <text evidence="9">The sequence shown here is derived from an EMBL/GenBank/DDBJ whole genome shotgun (WGS) entry which is preliminary data.</text>
</comment>
<dbReference type="GO" id="GO:0005524">
    <property type="term" value="F:ATP binding"/>
    <property type="evidence" value="ECO:0007669"/>
    <property type="project" value="UniProtKB-KW"/>
</dbReference>
<evidence type="ECO:0000256" key="1">
    <source>
        <dbReference type="ARBA" id="ARBA00007913"/>
    </source>
</evidence>
<dbReference type="CDD" id="cd18808">
    <property type="entry name" value="SF1_C_Upf1"/>
    <property type="match status" value="1"/>
</dbReference>
<evidence type="ECO:0000256" key="6">
    <source>
        <dbReference type="ARBA" id="ARBA00048432"/>
    </source>
</evidence>
<dbReference type="InterPro" id="IPR027417">
    <property type="entry name" value="P-loop_NTPase"/>
</dbReference>
<keyword evidence="4" id="KW-0347">Helicase</keyword>
<dbReference type="InterPro" id="IPR041679">
    <property type="entry name" value="DNA2/NAM7-like_C"/>
</dbReference>
<dbReference type="Pfam" id="PF13086">
    <property type="entry name" value="AAA_11"/>
    <property type="match status" value="1"/>
</dbReference>
<comment type="catalytic activity">
    <reaction evidence="6">
        <text>ATP + H2O = ADP + phosphate + H(+)</text>
        <dbReference type="Rhea" id="RHEA:13065"/>
        <dbReference type="ChEBI" id="CHEBI:15377"/>
        <dbReference type="ChEBI" id="CHEBI:15378"/>
        <dbReference type="ChEBI" id="CHEBI:30616"/>
        <dbReference type="ChEBI" id="CHEBI:43474"/>
        <dbReference type="ChEBI" id="CHEBI:456216"/>
        <dbReference type="EC" id="3.6.4.12"/>
    </reaction>
    <physiologicalReaction direction="left-to-right" evidence="6">
        <dbReference type="Rhea" id="RHEA:13066"/>
    </physiologicalReaction>
</comment>
<dbReference type="PANTHER" id="PTHR43788:SF8">
    <property type="entry name" value="DNA-BINDING PROTEIN SMUBP-2"/>
    <property type="match status" value="1"/>
</dbReference>
<evidence type="ECO:0000259" key="8">
    <source>
        <dbReference type="SMART" id="SM00487"/>
    </source>
</evidence>
<evidence type="ECO:0000256" key="2">
    <source>
        <dbReference type="ARBA" id="ARBA00022741"/>
    </source>
</evidence>
<evidence type="ECO:0000259" key="7">
    <source>
        <dbReference type="SMART" id="SM00382"/>
    </source>
</evidence>
<dbReference type="Pfam" id="PF13087">
    <property type="entry name" value="AAA_12"/>
    <property type="match status" value="1"/>
</dbReference>
<keyword evidence="5" id="KW-0067">ATP-binding</keyword>
<protein>
    <submittedName>
        <fullName evidence="9">P-loop containing nucleoside triphosphate hydrolase protein</fullName>
    </submittedName>
</protein>
<feature type="domain" description="Helicase ATP-binding" evidence="8">
    <location>
        <begin position="154"/>
        <end position="428"/>
    </location>
</feature>
<dbReference type="GO" id="GO:0043139">
    <property type="term" value="F:5'-3' DNA helicase activity"/>
    <property type="evidence" value="ECO:0007669"/>
    <property type="project" value="TreeGrafter"/>
</dbReference>
<gene>
    <name evidence="9" type="ORF">E3Q22_00063</name>
</gene>
<dbReference type="InterPro" id="IPR050534">
    <property type="entry name" value="Coronavir_polyprotein_1ab"/>
</dbReference>
<name>A0A4T0MJU3_9BASI</name>
<dbReference type="PANTHER" id="PTHR43788">
    <property type="entry name" value="DNA2/NAM7 HELICASE FAMILY MEMBER"/>
    <property type="match status" value="1"/>
</dbReference>